<dbReference type="Gene3D" id="3.40.830.10">
    <property type="entry name" value="LigB-like"/>
    <property type="match status" value="1"/>
</dbReference>
<dbReference type="GO" id="GO:0008198">
    <property type="term" value="F:ferrous iron binding"/>
    <property type="evidence" value="ECO:0007669"/>
    <property type="project" value="InterPro"/>
</dbReference>
<dbReference type="InterPro" id="IPR014436">
    <property type="entry name" value="Extradiol_dOase_DODA"/>
</dbReference>
<feature type="domain" description="Extradiol ring-cleavage dioxygenase class III enzyme subunit B" evidence="6">
    <location>
        <begin position="9"/>
        <end position="249"/>
    </location>
</feature>
<reference evidence="8" key="3">
    <citation type="submission" date="2025-08" db="UniProtKB">
        <authorList>
            <consortium name="RefSeq"/>
        </authorList>
    </citation>
    <scope>IDENTIFICATION</scope>
</reference>
<evidence type="ECO:0000256" key="5">
    <source>
        <dbReference type="ARBA" id="ARBA00023002"/>
    </source>
</evidence>
<dbReference type="Pfam" id="PF02900">
    <property type="entry name" value="LigB"/>
    <property type="match status" value="1"/>
</dbReference>
<keyword evidence="8" id="KW-0223">Dioxygenase</keyword>
<keyword evidence="7" id="KW-1185">Reference proteome</keyword>
<keyword evidence="5" id="KW-0560">Oxidoreductase</keyword>
<dbReference type="GO" id="GO:0008270">
    <property type="term" value="F:zinc ion binding"/>
    <property type="evidence" value="ECO:0007669"/>
    <property type="project" value="InterPro"/>
</dbReference>
<organism evidence="7 8">
    <name type="scientific">Derxia gummosa DSM 723</name>
    <dbReference type="NCBI Taxonomy" id="1121388"/>
    <lineage>
        <taxon>Bacteria</taxon>
        <taxon>Pseudomonadati</taxon>
        <taxon>Pseudomonadota</taxon>
        <taxon>Betaproteobacteria</taxon>
        <taxon>Burkholderiales</taxon>
        <taxon>Alcaligenaceae</taxon>
        <taxon>Derxia</taxon>
    </lineage>
</organism>
<evidence type="ECO:0000259" key="6">
    <source>
        <dbReference type="Pfam" id="PF02900"/>
    </source>
</evidence>
<dbReference type="AlphaFoldDB" id="A0A8B6X7M5"/>
<evidence type="ECO:0000256" key="4">
    <source>
        <dbReference type="ARBA" id="ARBA00022833"/>
    </source>
</evidence>
<comment type="cofactor">
    <cofactor evidence="1">
        <name>Zn(2+)</name>
        <dbReference type="ChEBI" id="CHEBI:29105"/>
    </cofactor>
</comment>
<dbReference type="OrthoDB" id="9790889at2"/>
<protein>
    <submittedName>
        <fullName evidence="8">DODA-type extradiol aromatic ring-opening family dioxygenase</fullName>
        <ecNumber evidence="8">1.13.11.-</ecNumber>
    </submittedName>
</protein>
<comment type="similarity">
    <text evidence="2">Belongs to the DODA-type extradiol aromatic ring-opening dioxygenase family.</text>
</comment>
<dbReference type="SUPFAM" id="SSF53213">
    <property type="entry name" value="LigB-like"/>
    <property type="match status" value="1"/>
</dbReference>
<evidence type="ECO:0000256" key="1">
    <source>
        <dbReference type="ARBA" id="ARBA00001947"/>
    </source>
</evidence>
<reference evidence="8" key="1">
    <citation type="journal article" date="2004" name="J. Am. Chem. Soc.">
        <title>Mechanism for catechol ring-cleavage by non-heme iron extradiol dioxygenases.</title>
        <authorList>
            <person name="Siegbahn P.E."/>
            <person name="Haeffner F."/>
        </authorList>
    </citation>
    <scope>NUCLEOTIDE SEQUENCE</scope>
</reference>
<dbReference type="InterPro" id="IPR004183">
    <property type="entry name" value="Xdiol_dOase_suB"/>
</dbReference>
<dbReference type="RefSeq" id="WP_034410941.1">
    <property type="nucleotide sequence ID" value="NZ_AXWS01000008.1"/>
</dbReference>
<dbReference type="PIRSF" id="PIRSF006157">
    <property type="entry name" value="Doxgns_DODA"/>
    <property type="match status" value="1"/>
</dbReference>
<keyword evidence="4" id="KW-0862">Zinc</keyword>
<accession>A0A8B6X7M5</accession>
<dbReference type="Proteomes" id="UP000675920">
    <property type="component" value="Unplaced"/>
</dbReference>
<name>A0A8B6X7M5_9BURK</name>
<proteinExistence type="inferred from homology"/>
<dbReference type="EC" id="1.13.11.-" evidence="8"/>
<keyword evidence="3" id="KW-0479">Metal-binding</keyword>
<evidence type="ECO:0000256" key="3">
    <source>
        <dbReference type="ARBA" id="ARBA00022723"/>
    </source>
</evidence>
<evidence type="ECO:0000313" key="7">
    <source>
        <dbReference type="Proteomes" id="UP000675920"/>
    </source>
</evidence>
<dbReference type="PANTHER" id="PTHR30096:SF0">
    <property type="entry name" value="4,5-DOPA DIOXYGENASE EXTRADIOL-LIKE PROTEIN"/>
    <property type="match status" value="1"/>
</dbReference>
<dbReference type="PANTHER" id="PTHR30096">
    <property type="entry name" value="4,5-DOPA DIOXYGENASE EXTRADIOL-LIKE PROTEIN"/>
    <property type="match status" value="1"/>
</dbReference>
<evidence type="ECO:0000313" key="8">
    <source>
        <dbReference type="RefSeq" id="WP_034410941.1"/>
    </source>
</evidence>
<reference evidence="8" key="2">
    <citation type="journal article" date="2006" name="Crit. Rev. Biochem. Mol. Biol.">
        <title>The ins and outs of ring-cleaving dioxygenases.</title>
        <authorList>
            <person name="Vaillancourt F.H."/>
            <person name="Bolin J.T."/>
            <person name="Eltis L.D."/>
        </authorList>
    </citation>
    <scope>NUCLEOTIDE SEQUENCE</scope>
</reference>
<sequence length="270" mass="29838">MSFPSRQPTYYIPHGGGPCFFMDWPGDPHAWDKLAAWLRGLVATLPERPKAILVVSGHWETQELALTGAAKPELIYDYYGFPEHTYRLQFPASGDPALAARVSGLLNEAGLPAHVDPERGYDHGVFIPFLLVTPEADIPVLQLSLHRSLDPALHLRIGRALAPLRDEGVLIVGSGMSFHNLRMRGSAPGRAVPGTEEFDQWLTAAVEAEPAERDTRLTDWESAPHARFAHPREEHLIPLMVVAGAAPDEPGRRTFDDLAMGWRISGYRFG</sequence>
<dbReference type="CDD" id="cd07363">
    <property type="entry name" value="45_DOPA_Dioxygenase"/>
    <property type="match status" value="1"/>
</dbReference>
<evidence type="ECO:0000256" key="2">
    <source>
        <dbReference type="ARBA" id="ARBA00007581"/>
    </source>
</evidence>
<dbReference type="GO" id="GO:0016702">
    <property type="term" value="F:oxidoreductase activity, acting on single donors with incorporation of molecular oxygen, incorporation of two atoms of oxygen"/>
    <property type="evidence" value="ECO:0007669"/>
    <property type="project" value="UniProtKB-ARBA"/>
</dbReference>